<feature type="DNA-binding region" description="H-T-H motif" evidence="4">
    <location>
        <begin position="55"/>
        <end position="74"/>
    </location>
</feature>
<proteinExistence type="predicted"/>
<gene>
    <name evidence="6" type="ORF">GAR05_01572</name>
</gene>
<dbReference type="EMBL" id="PXXW01000013">
    <property type="protein sequence ID" value="RAO01964.1"/>
    <property type="molecule type" value="Genomic_DNA"/>
</dbReference>
<dbReference type="PANTHER" id="PTHR30055">
    <property type="entry name" value="HTH-TYPE TRANSCRIPTIONAL REGULATOR RUTR"/>
    <property type="match status" value="1"/>
</dbReference>
<dbReference type="SUPFAM" id="SSF48498">
    <property type="entry name" value="Tetracyclin repressor-like, C-terminal domain"/>
    <property type="match status" value="1"/>
</dbReference>
<protein>
    <recommendedName>
        <fullName evidence="5">HTH tetR-type domain-containing protein</fullName>
    </recommendedName>
</protein>
<evidence type="ECO:0000256" key="1">
    <source>
        <dbReference type="ARBA" id="ARBA00023015"/>
    </source>
</evidence>
<evidence type="ECO:0000313" key="6">
    <source>
        <dbReference type="EMBL" id="RAO01964.1"/>
    </source>
</evidence>
<evidence type="ECO:0000256" key="2">
    <source>
        <dbReference type="ARBA" id="ARBA00023125"/>
    </source>
</evidence>
<evidence type="ECO:0000313" key="7">
    <source>
        <dbReference type="Proteomes" id="UP000249334"/>
    </source>
</evidence>
<dbReference type="InterPro" id="IPR036271">
    <property type="entry name" value="Tet_transcr_reg_TetR-rel_C_sf"/>
</dbReference>
<keyword evidence="2 4" id="KW-0238">DNA-binding</keyword>
<dbReference type="PROSITE" id="PS50977">
    <property type="entry name" value="HTH_TETR_2"/>
    <property type="match status" value="1"/>
</dbReference>
<evidence type="ECO:0000256" key="4">
    <source>
        <dbReference type="PROSITE-ProRule" id="PRU00335"/>
    </source>
</evidence>
<sequence length="223" mass="24323">MPVERVRTFTVRISRRPCPRAVEVSLSDNREENAAPEILEAAVRAFDESGYERASIQHIAELAGTSKSLVTYYFPTKQTLASAVINLAYPGGVFMGSPRPAGDPLDAIVWVAEHVTTNVLYSPLARVAIKLSGEVSGDKGFGGRLSGWYVRLTDYLEEAQQKRLISPSVDPTVEAKFLLCGIVGLVAVAMETGSRLSLIDDATQITRDRLAFLRTTDFSRMGA</sequence>
<dbReference type="Gene3D" id="1.10.357.10">
    <property type="entry name" value="Tetracycline Repressor, domain 2"/>
    <property type="match status" value="1"/>
</dbReference>
<dbReference type="PANTHER" id="PTHR30055:SF234">
    <property type="entry name" value="HTH-TYPE TRANSCRIPTIONAL REGULATOR BETI"/>
    <property type="match status" value="1"/>
</dbReference>
<dbReference type="InterPro" id="IPR050109">
    <property type="entry name" value="HTH-type_TetR-like_transc_reg"/>
</dbReference>
<dbReference type="Proteomes" id="UP000249334">
    <property type="component" value="Unassembled WGS sequence"/>
</dbReference>
<comment type="caution">
    <text evidence="6">The sequence shown here is derived from an EMBL/GenBank/DDBJ whole genome shotgun (WGS) entry which is preliminary data.</text>
</comment>
<dbReference type="SUPFAM" id="SSF46689">
    <property type="entry name" value="Homeodomain-like"/>
    <property type="match status" value="1"/>
</dbReference>
<dbReference type="InterPro" id="IPR001647">
    <property type="entry name" value="HTH_TetR"/>
</dbReference>
<name>A0ABX9CMI3_9ACTN</name>
<dbReference type="Pfam" id="PF00440">
    <property type="entry name" value="TetR_N"/>
    <property type="match status" value="1"/>
</dbReference>
<dbReference type="InterPro" id="IPR009057">
    <property type="entry name" value="Homeodomain-like_sf"/>
</dbReference>
<feature type="domain" description="HTH tetR-type" evidence="5">
    <location>
        <begin position="32"/>
        <end position="92"/>
    </location>
</feature>
<keyword evidence="1" id="KW-0805">Transcription regulation</keyword>
<keyword evidence="3" id="KW-0804">Transcription</keyword>
<organism evidence="6 7">
    <name type="scientific">Micromonospora saelicesensis</name>
    <dbReference type="NCBI Taxonomy" id="285676"/>
    <lineage>
        <taxon>Bacteria</taxon>
        <taxon>Bacillati</taxon>
        <taxon>Actinomycetota</taxon>
        <taxon>Actinomycetes</taxon>
        <taxon>Micromonosporales</taxon>
        <taxon>Micromonosporaceae</taxon>
        <taxon>Micromonospora</taxon>
    </lineage>
</organism>
<evidence type="ECO:0000256" key="3">
    <source>
        <dbReference type="ARBA" id="ARBA00023163"/>
    </source>
</evidence>
<evidence type="ECO:0000259" key="5">
    <source>
        <dbReference type="PROSITE" id="PS50977"/>
    </source>
</evidence>
<dbReference type="PRINTS" id="PR00455">
    <property type="entry name" value="HTHTETR"/>
</dbReference>
<reference evidence="6 7" key="1">
    <citation type="submission" date="2018-03" db="EMBL/GenBank/DDBJ databases">
        <title>Genomic framework for the identification of Micromonospora saelicesensis and Micromonospora noduli.</title>
        <authorList>
            <person name="Riesco R."/>
            <person name="Trujillo M.E."/>
        </authorList>
    </citation>
    <scope>NUCLEOTIDE SEQUENCE [LARGE SCALE GENOMIC DNA]</scope>
    <source>
        <strain evidence="6 7">GAR05</strain>
    </source>
</reference>
<keyword evidence="7" id="KW-1185">Reference proteome</keyword>
<accession>A0ABX9CMI3</accession>